<evidence type="ECO:0000313" key="3">
    <source>
        <dbReference type="Proteomes" id="UP000095282"/>
    </source>
</evidence>
<keyword evidence="3" id="KW-1185">Reference proteome</keyword>
<feature type="compositionally biased region" description="Basic and acidic residues" evidence="1">
    <location>
        <begin position="38"/>
        <end position="57"/>
    </location>
</feature>
<sequence>MDPDRRNPINWITYLYNSIVYYFWLIYAQLPQRITDDKSSEITRDADIQSDSPRADDETQTVRQVAAAAPKDSASSFDSSCNNCLTPHSSSFSQRRKTCSPSVYVSNISKKPSSSSIRTSSTSSSITSESSTITPDGLKKKKIIAVVPSGSHVLVGVPKLDWKTESIRIKRTRMSDWLDAEQRDVMRQFDEVIRIEEEAEEDQKAGRRGILKIQTGGTDGRRDYGYGGSIRSIESSSTRSRLNVGSENAMFHWDAITVCHCLLSIRNPTLFEIT</sequence>
<evidence type="ECO:0000313" key="4">
    <source>
        <dbReference type="WBParaSite" id="Csp11.Scaffold630.g20278.t1"/>
    </source>
</evidence>
<name>A0A1I7UXC2_9PELO</name>
<dbReference type="AlphaFoldDB" id="A0A1I7UXC2"/>
<evidence type="ECO:0000256" key="1">
    <source>
        <dbReference type="SAM" id="MobiDB-lite"/>
    </source>
</evidence>
<accession>A0A1I7UXC2</accession>
<dbReference type="WBParaSite" id="Csp11.Scaffold630.g20278.t1">
    <property type="protein sequence ID" value="Csp11.Scaffold630.g20278.t1"/>
    <property type="gene ID" value="Csp11.Scaffold630.g20278"/>
</dbReference>
<evidence type="ECO:0000256" key="2">
    <source>
        <dbReference type="SAM" id="Phobius"/>
    </source>
</evidence>
<dbReference type="eggNOG" id="KOG3528">
    <property type="taxonomic scope" value="Eukaryota"/>
</dbReference>
<dbReference type="Proteomes" id="UP000095282">
    <property type="component" value="Unplaced"/>
</dbReference>
<keyword evidence="2" id="KW-1133">Transmembrane helix</keyword>
<proteinExistence type="predicted"/>
<dbReference type="STRING" id="1561998.A0A1I7UXC2"/>
<keyword evidence="2" id="KW-0812">Transmembrane</keyword>
<feature type="transmembrane region" description="Helical" evidence="2">
    <location>
        <begin position="12"/>
        <end position="30"/>
    </location>
</feature>
<organism evidence="3 4">
    <name type="scientific">Caenorhabditis tropicalis</name>
    <dbReference type="NCBI Taxonomy" id="1561998"/>
    <lineage>
        <taxon>Eukaryota</taxon>
        <taxon>Metazoa</taxon>
        <taxon>Ecdysozoa</taxon>
        <taxon>Nematoda</taxon>
        <taxon>Chromadorea</taxon>
        <taxon>Rhabditida</taxon>
        <taxon>Rhabditina</taxon>
        <taxon>Rhabditomorpha</taxon>
        <taxon>Rhabditoidea</taxon>
        <taxon>Rhabditidae</taxon>
        <taxon>Peloderinae</taxon>
        <taxon>Caenorhabditis</taxon>
    </lineage>
</organism>
<feature type="region of interest" description="Disordered" evidence="1">
    <location>
        <begin position="38"/>
        <end position="80"/>
    </location>
</feature>
<feature type="region of interest" description="Disordered" evidence="1">
    <location>
        <begin position="108"/>
        <end position="134"/>
    </location>
</feature>
<reference evidence="4" key="1">
    <citation type="submission" date="2016-11" db="UniProtKB">
        <authorList>
            <consortium name="WormBaseParasite"/>
        </authorList>
    </citation>
    <scope>IDENTIFICATION</scope>
</reference>
<keyword evidence="2" id="KW-0472">Membrane</keyword>
<protein>
    <submittedName>
        <fullName evidence="4">Similar to</fullName>
    </submittedName>
</protein>